<dbReference type="Proteomes" id="UP000243799">
    <property type="component" value="Unassembled WGS sequence"/>
</dbReference>
<accession>A0A1I1BTL3</accession>
<dbReference type="RefSeq" id="WP_091676039.1">
    <property type="nucleotide sequence ID" value="NZ_FOKG01000017.1"/>
</dbReference>
<dbReference type="SUPFAM" id="SSF89733">
    <property type="entry name" value="L-sulfolactate dehydrogenase-like"/>
    <property type="match status" value="1"/>
</dbReference>
<feature type="region of interest" description="Disordered" evidence="3">
    <location>
        <begin position="337"/>
        <end position="357"/>
    </location>
</feature>
<dbReference type="STRING" id="490629.SAMN05216266_11799"/>
<dbReference type="PANTHER" id="PTHR11091:SF0">
    <property type="entry name" value="MALATE DEHYDROGENASE"/>
    <property type="match status" value="1"/>
</dbReference>
<dbReference type="Pfam" id="PF02615">
    <property type="entry name" value="Ldh_2"/>
    <property type="match status" value="1"/>
</dbReference>
<sequence>MNVTVHPDELRRYGSAILSAAGLPEPDADVVAGSLVDANLRGTDSHGVSRIPIYVERIRRGIVEPHPQIRVISESGGALIVDGGNGMGAVVTSKAMEIALDRLGKQRSISVAIRNSNHYASGSYYAKPALARGAATFLYSNAPATMSPWGGSRRFLGTNPYTFAIPAGRYGPLVLDMATSVVARGKIIQAAQRGESIPAGWAVDAEGRPTTDPQAALAGSVIPFGGPKGYGIAMMVEVMAGVLTGANIGPDVGDLYENLQQPQNVGAFLQVLDISAFLPHEQFVARVEEFIEALKATGTGSSEVLFPGELEARNVEARRARGITISPDVVAALAQVAPSGLPTPTGMENSDKSEEVS</sequence>
<name>A0A1I1BTL3_9PSEU</name>
<protein>
    <submittedName>
        <fullName evidence="4">Malate/lactate/ureidoglycolate dehydrogenase, LDH2 family</fullName>
    </submittedName>
</protein>
<evidence type="ECO:0000256" key="3">
    <source>
        <dbReference type="SAM" id="MobiDB-lite"/>
    </source>
</evidence>
<dbReference type="InterPro" id="IPR043143">
    <property type="entry name" value="Mal/L-sulf/L-lact_DH-like_NADP"/>
</dbReference>
<evidence type="ECO:0000256" key="1">
    <source>
        <dbReference type="ARBA" id="ARBA00006056"/>
    </source>
</evidence>
<comment type="similarity">
    <text evidence="1">Belongs to the LDH2/MDH2 oxidoreductase family.</text>
</comment>
<dbReference type="InterPro" id="IPR036111">
    <property type="entry name" value="Mal/L-sulfo/L-lacto_DH-like_sf"/>
</dbReference>
<evidence type="ECO:0000313" key="4">
    <source>
        <dbReference type="EMBL" id="SFB53745.1"/>
    </source>
</evidence>
<dbReference type="EMBL" id="FOKG01000017">
    <property type="protein sequence ID" value="SFB53745.1"/>
    <property type="molecule type" value="Genomic_DNA"/>
</dbReference>
<keyword evidence="2" id="KW-0560">Oxidoreductase</keyword>
<proteinExistence type="inferred from homology"/>
<gene>
    <name evidence="4" type="ORF">SAMN05216266_11799</name>
</gene>
<organism evidence="4 5">
    <name type="scientific">Amycolatopsis marina</name>
    <dbReference type="NCBI Taxonomy" id="490629"/>
    <lineage>
        <taxon>Bacteria</taxon>
        <taxon>Bacillati</taxon>
        <taxon>Actinomycetota</taxon>
        <taxon>Actinomycetes</taxon>
        <taxon>Pseudonocardiales</taxon>
        <taxon>Pseudonocardiaceae</taxon>
        <taxon>Amycolatopsis</taxon>
    </lineage>
</organism>
<evidence type="ECO:0000313" key="5">
    <source>
        <dbReference type="Proteomes" id="UP000243799"/>
    </source>
</evidence>
<dbReference type="GO" id="GO:0016491">
    <property type="term" value="F:oxidoreductase activity"/>
    <property type="evidence" value="ECO:0007669"/>
    <property type="project" value="UniProtKB-KW"/>
</dbReference>
<dbReference type="AlphaFoldDB" id="A0A1I1BTL3"/>
<dbReference type="PANTHER" id="PTHR11091">
    <property type="entry name" value="OXIDOREDUCTASE-RELATED"/>
    <property type="match status" value="1"/>
</dbReference>
<dbReference type="Gene3D" id="1.10.1530.10">
    <property type="match status" value="1"/>
</dbReference>
<dbReference type="OrthoDB" id="924592at2"/>
<keyword evidence="5" id="KW-1185">Reference proteome</keyword>
<dbReference type="Gene3D" id="3.30.1370.60">
    <property type="entry name" value="Hypothetical oxidoreductase yiak, domain 2"/>
    <property type="match status" value="1"/>
</dbReference>
<reference evidence="5" key="1">
    <citation type="submission" date="2016-10" db="EMBL/GenBank/DDBJ databases">
        <authorList>
            <person name="Varghese N."/>
            <person name="Submissions S."/>
        </authorList>
    </citation>
    <scope>NUCLEOTIDE SEQUENCE [LARGE SCALE GENOMIC DNA]</scope>
    <source>
        <strain evidence="5">CGMCC 4.3568</strain>
    </source>
</reference>
<evidence type="ECO:0000256" key="2">
    <source>
        <dbReference type="ARBA" id="ARBA00023002"/>
    </source>
</evidence>
<dbReference type="InterPro" id="IPR003767">
    <property type="entry name" value="Malate/L-lactate_DH-like"/>
</dbReference>
<dbReference type="InterPro" id="IPR043144">
    <property type="entry name" value="Mal/L-sulf/L-lact_DH-like_ah"/>
</dbReference>